<feature type="transmembrane region" description="Helical" evidence="12">
    <location>
        <begin position="75"/>
        <end position="93"/>
    </location>
</feature>
<dbReference type="PANTHER" id="PTHR12210">
    <property type="entry name" value="DULLARD PROTEIN PHOSPHATASE"/>
    <property type="match status" value="1"/>
</dbReference>
<dbReference type="SUPFAM" id="SSF56784">
    <property type="entry name" value="HAD-like"/>
    <property type="match status" value="1"/>
</dbReference>
<dbReference type="InterPro" id="IPR023214">
    <property type="entry name" value="HAD_sf"/>
</dbReference>
<dbReference type="FunFam" id="3.40.50.1000:FF:000019">
    <property type="entry name" value="Mitochondrial import inner membrane translocase subunit TIM50"/>
    <property type="match status" value="1"/>
</dbReference>
<keyword evidence="6 12" id="KW-0653">Protein transport</keyword>
<protein>
    <recommendedName>
        <fullName evidence="12">Mitochondrial import inner membrane translocase subunit TIM50</fullName>
    </recommendedName>
</protein>
<evidence type="ECO:0000259" key="14">
    <source>
        <dbReference type="PROSITE" id="PS50969"/>
    </source>
</evidence>
<evidence type="ECO:0000256" key="9">
    <source>
        <dbReference type="ARBA" id="ARBA00023010"/>
    </source>
</evidence>
<feature type="domain" description="FCP1 homology" evidence="14">
    <location>
        <begin position="134"/>
        <end position="277"/>
    </location>
</feature>
<evidence type="ECO:0000256" key="1">
    <source>
        <dbReference type="ARBA" id="ARBA00004434"/>
    </source>
</evidence>
<comment type="function">
    <text evidence="12">Essential component of the TIM23 complex, a complex that mediates the translocation of transit peptide-containing proteins across the mitochondrial inner membrane.</text>
</comment>
<dbReference type="InterPro" id="IPR036412">
    <property type="entry name" value="HAD-like_sf"/>
</dbReference>
<feature type="region of interest" description="Disordered" evidence="13">
    <location>
        <begin position="325"/>
        <end position="363"/>
    </location>
</feature>
<evidence type="ECO:0000256" key="12">
    <source>
        <dbReference type="RuleBase" id="RU365079"/>
    </source>
</evidence>
<dbReference type="EMBL" id="BQMJ01000024">
    <property type="protein sequence ID" value="GJQ11434.1"/>
    <property type="molecule type" value="Genomic_DNA"/>
</dbReference>
<keyword evidence="11 12" id="KW-0472">Membrane</keyword>
<keyword evidence="9 12" id="KW-0811">Translocation</keyword>
<proteinExistence type="inferred from homology"/>
<keyword evidence="4 12" id="KW-0812">Transmembrane</keyword>
<reference evidence="15" key="2">
    <citation type="submission" date="2022-01" db="EMBL/GenBank/DDBJ databases">
        <authorList>
            <person name="Hirooka S."/>
            <person name="Miyagishima S.Y."/>
        </authorList>
    </citation>
    <scope>NUCLEOTIDE SEQUENCE</scope>
    <source>
        <strain evidence="15">NBRC 102759</strain>
    </source>
</reference>
<gene>
    <name evidence="15" type="ORF">GpartN1_g3225.t1</name>
</gene>
<keyword evidence="7 12" id="KW-0809">Transit peptide</keyword>
<feature type="compositionally biased region" description="Basic and acidic residues" evidence="13">
    <location>
        <begin position="47"/>
        <end position="61"/>
    </location>
</feature>
<keyword evidence="5" id="KW-0999">Mitochondrion inner membrane</keyword>
<reference evidence="15" key="1">
    <citation type="journal article" date="2022" name="Proc. Natl. Acad. Sci. U.S.A.">
        <title>Life cycle and functional genomics of the unicellular red alga Galdieria for elucidating algal and plant evolution and industrial use.</title>
        <authorList>
            <person name="Hirooka S."/>
            <person name="Itabashi T."/>
            <person name="Ichinose T.M."/>
            <person name="Onuma R."/>
            <person name="Fujiwara T."/>
            <person name="Yamashita S."/>
            <person name="Jong L.W."/>
            <person name="Tomita R."/>
            <person name="Iwane A.H."/>
            <person name="Miyagishima S.Y."/>
        </authorList>
    </citation>
    <scope>NUCLEOTIDE SEQUENCE</scope>
    <source>
        <strain evidence="15">NBRC 102759</strain>
    </source>
</reference>
<evidence type="ECO:0000256" key="13">
    <source>
        <dbReference type="SAM" id="MobiDB-lite"/>
    </source>
</evidence>
<dbReference type="InterPro" id="IPR004274">
    <property type="entry name" value="FCP1_dom"/>
</dbReference>
<dbReference type="SMART" id="SM00577">
    <property type="entry name" value="CPDc"/>
    <property type="match status" value="1"/>
</dbReference>
<evidence type="ECO:0000256" key="7">
    <source>
        <dbReference type="ARBA" id="ARBA00022946"/>
    </source>
</evidence>
<dbReference type="Pfam" id="PF03031">
    <property type="entry name" value="NIF"/>
    <property type="match status" value="1"/>
</dbReference>
<dbReference type="AlphaFoldDB" id="A0A9C7PWD0"/>
<evidence type="ECO:0000256" key="3">
    <source>
        <dbReference type="ARBA" id="ARBA00022448"/>
    </source>
</evidence>
<dbReference type="Proteomes" id="UP001061958">
    <property type="component" value="Unassembled WGS sequence"/>
</dbReference>
<evidence type="ECO:0000256" key="6">
    <source>
        <dbReference type="ARBA" id="ARBA00022927"/>
    </source>
</evidence>
<keyword evidence="16" id="KW-1185">Reference proteome</keyword>
<comment type="similarity">
    <text evidence="2 12">Belongs to the TIM50 family.</text>
</comment>
<comment type="subunit">
    <text evidence="12">Component of the TIM23 complex.</text>
</comment>
<organism evidence="15 16">
    <name type="scientific">Galdieria partita</name>
    <dbReference type="NCBI Taxonomy" id="83374"/>
    <lineage>
        <taxon>Eukaryota</taxon>
        <taxon>Rhodophyta</taxon>
        <taxon>Bangiophyceae</taxon>
        <taxon>Galdieriales</taxon>
        <taxon>Galdieriaceae</taxon>
        <taxon>Galdieria</taxon>
    </lineage>
</organism>
<feature type="compositionally biased region" description="Polar residues" evidence="13">
    <location>
        <begin position="37"/>
        <end position="46"/>
    </location>
</feature>
<evidence type="ECO:0000313" key="16">
    <source>
        <dbReference type="Proteomes" id="UP001061958"/>
    </source>
</evidence>
<evidence type="ECO:0000313" key="15">
    <source>
        <dbReference type="EMBL" id="GJQ11434.1"/>
    </source>
</evidence>
<dbReference type="PROSITE" id="PS50969">
    <property type="entry name" value="FCP1"/>
    <property type="match status" value="1"/>
</dbReference>
<name>A0A9C7PWD0_9RHOD</name>
<keyword evidence="10 12" id="KW-0496">Mitochondrion</keyword>
<dbReference type="CDD" id="cd07521">
    <property type="entry name" value="HAD_FCP1-like"/>
    <property type="match status" value="1"/>
</dbReference>
<sequence>MWWLRHVTSYRLKSLSNTVVNRSFHISNCLAREENTSKPSSSQNVGSDKKKEDSSERKESQQEITKTRGFPWGKLMLIGLLSGGVGLAAFYVGNPQQFHSYFDKYKDAVESKIRYFTEPSRDKLLPDPIPQYPGGLPPRTLVLDLDETLVHSTWSRATGWKTAKRPGVDAFLAYMSSFYEIVVYTSAMPGYGEPILEKLDPNGYISHRLYRDATKYEKGVHLKDLSKLNRDLARTIIIDDDANCFRLQPDNGIRVPAFTGDVNDRYLLDLIPFLEYIVREDVLDVRPVIASYRGLDIPLEFAKRQQLRTQEKRWESKTSASALRAVTGGGIASSEHVVQEKGAEPPPGSIWSRLRQHSKGTTN</sequence>
<evidence type="ECO:0000256" key="11">
    <source>
        <dbReference type="ARBA" id="ARBA00023136"/>
    </source>
</evidence>
<evidence type="ECO:0000256" key="2">
    <source>
        <dbReference type="ARBA" id="ARBA00006344"/>
    </source>
</evidence>
<accession>A0A9C7PWD0</accession>
<comment type="caution">
    <text evidence="15">The sequence shown here is derived from an EMBL/GenBank/DDBJ whole genome shotgun (WGS) entry which is preliminary data.</text>
</comment>
<feature type="region of interest" description="Disordered" evidence="13">
    <location>
        <begin position="33"/>
        <end position="64"/>
    </location>
</feature>
<keyword evidence="3 12" id="KW-0813">Transport</keyword>
<dbReference type="OrthoDB" id="287041at2759"/>
<dbReference type="GO" id="GO:0015031">
    <property type="term" value="P:protein transport"/>
    <property type="evidence" value="ECO:0007669"/>
    <property type="project" value="UniProtKB-KW"/>
</dbReference>
<dbReference type="InterPro" id="IPR050365">
    <property type="entry name" value="TIM50"/>
</dbReference>
<evidence type="ECO:0000256" key="5">
    <source>
        <dbReference type="ARBA" id="ARBA00022792"/>
    </source>
</evidence>
<evidence type="ECO:0000256" key="4">
    <source>
        <dbReference type="ARBA" id="ARBA00022692"/>
    </source>
</evidence>
<keyword evidence="8 12" id="KW-1133">Transmembrane helix</keyword>
<dbReference type="Gene3D" id="3.40.50.1000">
    <property type="entry name" value="HAD superfamily/HAD-like"/>
    <property type="match status" value="1"/>
</dbReference>
<dbReference type="GO" id="GO:0005744">
    <property type="term" value="C:TIM23 mitochondrial import inner membrane translocase complex"/>
    <property type="evidence" value="ECO:0007669"/>
    <property type="project" value="UniProtKB-UniRule"/>
</dbReference>
<evidence type="ECO:0000256" key="8">
    <source>
        <dbReference type="ARBA" id="ARBA00022989"/>
    </source>
</evidence>
<comment type="subcellular location">
    <subcellularLocation>
        <location evidence="1 12">Mitochondrion inner membrane</location>
        <topology evidence="1 12">Single-pass membrane protein</topology>
    </subcellularLocation>
</comment>
<evidence type="ECO:0000256" key="10">
    <source>
        <dbReference type="ARBA" id="ARBA00023128"/>
    </source>
</evidence>
<feature type="compositionally biased region" description="Basic residues" evidence="13">
    <location>
        <begin position="354"/>
        <end position="363"/>
    </location>
</feature>